<keyword evidence="1" id="KW-1133">Transmembrane helix</keyword>
<dbReference type="AlphaFoldDB" id="A0A1B0AM39"/>
<proteinExistence type="predicted"/>
<dbReference type="EnsemblMetazoa" id="GPPI001514-RA">
    <property type="protein sequence ID" value="GPPI001514-PA"/>
    <property type="gene ID" value="GPPI001514"/>
</dbReference>
<keyword evidence="1" id="KW-0472">Membrane</keyword>
<dbReference type="VEuPathDB" id="VectorBase:GPPI001514"/>
<evidence type="ECO:0000313" key="2">
    <source>
        <dbReference type="EnsemblMetazoa" id="GPPI001514-PA"/>
    </source>
</evidence>
<dbReference type="Proteomes" id="UP000092460">
    <property type="component" value="Unassembled WGS sequence"/>
</dbReference>
<sequence>MIQSEQHYEMSSLAAITAIIISAAVENATALVLIAKALTESKALITLSFESKNLFRTTNNSLKICEDMQK</sequence>
<reference evidence="3" key="1">
    <citation type="submission" date="2015-01" db="EMBL/GenBank/DDBJ databases">
        <authorList>
            <person name="Aksoy S."/>
            <person name="Warren W."/>
            <person name="Wilson R.K."/>
        </authorList>
    </citation>
    <scope>NUCLEOTIDE SEQUENCE [LARGE SCALE GENOMIC DNA]</scope>
    <source>
        <strain evidence="3">IAEA</strain>
    </source>
</reference>
<name>A0A1B0AM39_9MUSC</name>
<accession>A0A1B0AM39</accession>
<dbReference type="EMBL" id="JXJN01000323">
    <property type="status" value="NOT_ANNOTATED_CDS"/>
    <property type="molecule type" value="Genomic_DNA"/>
</dbReference>
<keyword evidence="1" id="KW-0812">Transmembrane</keyword>
<protein>
    <submittedName>
        <fullName evidence="2">Uncharacterized protein</fullName>
    </submittedName>
</protein>
<feature type="transmembrane region" description="Helical" evidence="1">
    <location>
        <begin position="12"/>
        <end position="35"/>
    </location>
</feature>
<organism evidence="2 3">
    <name type="scientific">Glossina palpalis gambiensis</name>
    <dbReference type="NCBI Taxonomy" id="67801"/>
    <lineage>
        <taxon>Eukaryota</taxon>
        <taxon>Metazoa</taxon>
        <taxon>Ecdysozoa</taxon>
        <taxon>Arthropoda</taxon>
        <taxon>Hexapoda</taxon>
        <taxon>Insecta</taxon>
        <taxon>Pterygota</taxon>
        <taxon>Neoptera</taxon>
        <taxon>Endopterygota</taxon>
        <taxon>Diptera</taxon>
        <taxon>Brachycera</taxon>
        <taxon>Muscomorpha</taxon>
        <taxon>Hippoboscoidea</taxon>
        <taxon>Glossinidae</taxon>
        <taxon>Glossina</taxon>
    </lineage>
</organism>
<evidence type="ECO:0000256" key="1">
    <source>
        <dbReference type="SAM" id="Phobius"/>
    </source>
</evidence>
<keyword evidence="3" id="KW-1185">Reference proteome</keyword>
<reference evidence="2" key="2">
    <citation type="submission" date="2020-05" db="UniProtKB">
        <authorList>
            <consortium name="EnsemblMetazoa"/>
        </authorList>
    </citation>
    <scope>IDENTIFICATION</scope>
    <source>
        <strain evidence="2">IAEA</strain>
    </source>
</reference>
<evidence type="ECO:0000313" key="3">
    <source>
        <dbReference type="Proteomes" id="UP000092460"/>
    </source>
</evidence>